<gene>
    <name evidence="3" type="ORF">FIBSPDRAFT_789542</name>
</gene>
<feature type="compositionally biased region" description="Low complexity" evidence="2">
    <location>
        <begin position="71"/>
        <end position="87"/>
    </location>
</feature>
<proteinExistence type="predicted"/>
<dbReference type="EMBL" id="KV417555">
    <property type="protein sequence ID" value="KZP20409.1"/>
    <property type="molecule type" value="Genomic_DNA"/>
</dbReference>
<dbReference type="STRING" id="436010.A0A166J242"/>
<evidence type="ECO:0000313" key="3">
    <source>
        <dbReference type="EMBL" id="KZP20409.1"/>
    </source>
</evidence>
<dbReference type="OrthoDB" id="4179406at2759"/>
<feature type="coiled-coil region" evidence="1">
    <location>
        <begin position="339"/>
        <end position="373"/>
    </location>
</feature>
<organism evidence="3">
    <name type="scientific">Athelia psychrophila</name>
    <dbReference type="NCBI Taxonomy" id="1759441"/>
    <lineage>
        <taxon>Eukaryota</taxon>
        <taxon>Fungi</taxon>
        <taxon>Dikarya</taxon>
        <taxon>Basidiomycota</taxon>
        <taxon>Agaricomycotina</taxon>
        <taxon>Agaricomycetes</taxon>
        <taxon>Agaricomycetidae</taxon>
        <taxon>Atheliales</taxon>
        <taxon>Atheliaceae</taxon>
        <taxon>Athelia</taxon>
    </lineage>
</organism>
<sequence length="488" mass="53065">MRLRSPDLSSPSERRDDSDNDDIWEDVTPTSQPCKRSESPSSQSQSHPRRRRAVKTVFIATSPPRRRTTKTTRSASASRAGTATPTPETAPPMPELPEPVVEPNSVISTAKITNAVSTGARHTGSYVLGVCTSAIGLLRRPLSFVLFLWLLVTLLARMNNTLRAAFAPVCYLPGVSRSAFCAPPSSSSAPRWADFPHLMDSQSDAFEELLHATTGGSALALEIKKTEMATVDLSTLVRVSDLHSRDLIADTLSEFVEDARKTGRGLQRLSAKVNGAVDGILAVNDYALHTIEGAAARSPSRIGVALSLIPFVGMSGSAPTQELVTQTFTEAMDYLAVSLARLVVEAQASLSNLDALEQRLNTLNEVIARENVALSLAQTELLAELWTKLGGNRRKLQGHGDHLALLKGLGHYRRRALVHVVGALTTLQAMSEDMQDMRERVAAPELAGSRVPVEVHIRSIRSGLERLKQGRVKAKEREEEAIRRILTI</sequence>
<name>A0A166J242_9AGAM</name>
<dbReference type="AlphaFoldDB" id="A0A166J242"/>
<feature type="region of interest" description="Disordered" evidence="2">
    <location>
        <begin position="1"/>
        <end position="99"/>
    </location>
</feature>
<feature type="compositionally biased region" description="Pro residues" evidence="2">
    <location>
        <begin position="88"/>
        <end position="97"/>
    </location>
</feature>
<evidence type="ECO:0000256" key="1">
    <source>
        <dbReference type="SAM" id="Coils"/>
    </source>
</evidence>
<feature type="non-terminal residue" evidence="3">
    <location>
        <position position="488"/>
    </location>
</feature>
<reference evidence="3" key="1">
    <citation type="journal article" date="2016" name="Mol. Biol. Evol.">
        <title>Comparative Genomics of Early-Diverging Mushroom-Forming Fungi Provides Insights into the Origins of Lignocellulose Decay Capabilities.</title>
        <authorList>
            <person name="Nagy L.G."/>
            <person name="Riley R."/>
            <person name="Tritt A."/>
            <person name="Adam C."/>
            <person name="Daum C."/>
            <person name="Floudas D."/>
            <person name="Sun H."/>
            <person name="Yadav J.S."/>
            <person name="Pangilinan J."/>
            <person name="Larsson K.H."/>
            <person name="Matsuura K."/>
            <person name="Barry K."/>
            <person name="Labutti K."/>
            <person name="Kuo R."/>
            <person name="Ohm R.A."/>
            <person name="Bhattacharya S.S."/>
            <person name="Shirouzu T."/>
            <person name="Yoshinaga Y."/>
            <person name="Martin F.M."/>
            <person name="Grigoriev I.V."/>
            <person name="Hibbett D.S."/>
        </authorList>
    </citation>
    <scope>NUCLEOTIDE SEQUENCE [LARGE SCALE GENOMIC DNA]</scope>
    <source>
        <strain evidence="3">CBS 109695</strain>
    </source>
</reference>
<evidence type="ECO:0000256" key="2">
    <source>
        <dbReference type="SAM" id="MobiDB-lite"/>
    </source>
</evidence>
<accession>A0A166J242</accession>
<protein>
    <submittedName>
        <fullName evidence="3">Uncharacterized protein</fullName>
    </submittedName>
</protein>
<keyword evidence="1" id="KW-0175">Coiled coil</keyword>